<keyword evidence="4 6" id="KW-0862">Zinc</keyword>
<evidence type="ECO:0000256" key="6">
    <source>
        <dbReference type="RuleBase" id="RU361277"/>
    </source>
</evidence>
<dbReference type="SUPFAM" id="SSF50129">
    <property type="entry name" value="GroES-like"/>
    <property type="match status" value="1"/>
</dbReference>
<evidence type="ECO:0000313" key="8">
    <source>
        <dbReference type="EMBL" id="SDN31836.1"/>
    </source>
</evidence>
<evidence type="ECO:0000259" key="7">
    <source>
        <dbReference type="SMART" id="SM00829"/>
    </source>
</evidence>
<evidence type="ECO:0000256" key="5">
    <source>
        <dbReference type="ARBA" id="ARBA00023002"/>
    </source>
</evidence>
<comment type="cofactor">
    <cofactor evidence="1 6">
        <name>Zn(2+)</name>
        <dbReference type="ChEBI" id="CHEBI:29105"/>
    </cofactor>
</comment>
<dbReference type="CDD" id="cd05285">
    <property type="entry name" value="sorbitol_DH"/>
    <property type="match status" value="1"/>
</dbReference>
<dbReference type="EMBL" id="FNHU01000024">
    <property type="protein sequence ID" value="SDN31836.1"/>
    <property type="molecule type" value="Genomic_DNA"/>
</dbReference>
<dbReference type="InterPro" id="IPR013154">
    <property type="entry name" value="ADH-like_N"/>
</dbReference>
<evidence type="ECO:0000313" key="9">
    <source>
        <dbReference type="Proteomes" id="UP000199671"/>
    </source>
</evidence>
<keyword evidence="3 6" id="KW-0479">Metal-binding</keyword>
<evidence type="ECO:0000256" key="4">
    <source>
        <dbReference type="ARBA" id="ARBA00022833"/>
    </source>
</evidence>
<proteinExistence type="inferred from homology"/>
<reference evidence="8 9" key="1">
    <citation type="submission" date="2016-10" db="EMBL/GenBank/DDBJ databases">
        <authorList>
            <person name="de Groot N.N."/>
        </authorList>
    </citation>
    <scope>NUCLEOTIDE SEQUENCE [LARGE SCALE GENOMIC DNA]</scope>
    <source>
        <strain evidence="8 9">KPR-7B</strain>
    </source>
</reference>
<accession>A0A1H0AGF8</accession>
<dbReference type="SUPFAM" id="SSF51735">
    <property type="entry name" value="NAD(P)-binding Rossmann-fold domains"/>
    <property type="match status" value="1"/>
</dbReference>
<dbReference type="InterPro" id="IPR045306">
    <property type="entry name" value="SDH-like"/>
</dbReference>
<name>A0A1H0AGF8_9ACTO</name>
<dbReference type="PANTHER" id="PTHR43161">
    <property type="entry name" value="SORBITOL DEHYDROGENASE"/>
    <property type="match status" value="1"/>
</dbReference>
<dbReference type="Pfam" id="PF08240">
    <property type="entry name" value="ADH_N"/>
    <property type="match status" value="1"/>
</dbReference>
<comment type="similarity">
    <text evidence="2 6">Belongs to the zinc-containing alcohol dehydrogenase family.</text>
</comment>
<dbReference type="PROSITE" id="PS00059">
    <property type="entry name" value="ADH_ZINC"/>
    <property type="match status" value="1"/>
</dbReference>
<dbReference type="GO" id="GO:0016616">
    <property type="term" value="F:oxidoreductase activity, acting on the CH-OH group of donors, NAD or NADP as acceptor"/>
    <property type="evidence" value="ECO:0007669"/>
    <property type="project" value="InterPro"/>
</dbReference>
<dbReference type="InterPro" id="IPR013149">
    <property type="entry name" value="ADH-like_C"/>
</dbReference>
<dbReference type="AlphaFoldDB" id="A0A1H0AGF8"/>
<dbReference type="SMART" id="SM00829">
    <property type="entry name" value="PKS_ER"/>
    <property type="match status" value="1"/>
</dbReference>
<organism evidence="8 9">
    <name type="scientific">Actinomyces ruminicola</name>
    <dbReference type="NCBI Taxonomy" id="332524"/>
    <lineage>
        <taxon>Bacteria</taxon>
        <taxon>Bacillati</taxon>
        <taxon>Actinomycetota</taxon>
        <taxon>Actinomycetes</taxon>
        <taxon>Actinomycetales</taxon>
        <taxon>Actinomycetaceae</taxon>
        <taxon>Actinomyces</taxon>
    </lineage>
</organism>
<evidence type="ECO:0000256" key="1">
    <source>
        <dbReference type="ARBA" id="ARBA00001947"/>
    </source>
</evidence>
<feature type="domain" description="Enoyl reductase (ER)" evidence="7">
    <location>
        <begin position="23"/>
        <end position="313"/>
    </location>
</feature>
<dbReference type="InterPro" id="IPR002328">
    <property type="entry name" value="ADH_Zn_CS"/>
</dbReference>
<dbReference type="Proteomes" id="UP000199671">
    <property type="component" value="Unassembled WGS sequence"/>
</dbReference>
<dbReference type="Gene3D" id="3.40.50.720">
    <property type="entry name" value="NAD(P)-binding Rossmann-like Domain"/>
    <property type="match status" value="1"/>
</dbReference>
<dbReference type="Pfam" id="PF00107">
    <property type="entry name" value="ADH_zinc_N"/>
    <property type="match status" value="1"/>
</dbReference>
<evidence type="ECO:0000256" key="3">
    <source>
        <dbReference type="ARBA" id="ARBA00022723"/>
    </source>
</evidence>
<protein>
    <submittedName>
        <fullName evidence="8">L-iditol 2-dehydrogenase</fullName>
    </submittedName>
</protein>
<dbReference type="PANTHER" id="PTHR43161:SF9">
    <property type="entry name" value="SORBITOL DEHYDROGENASE"/>
    <property type="match status" value="1"/>
</dbReference>
<gene>
    <name evidence="8" type="ORF">SAMN04487766_12414</name>
</gene>
<keyword evidence="5" id="KW-0560">Oxidoreductase</keyword>
<dbReference type="InterPro" id="IPR036291">
    <property type="entry name" value="NAD(P)-bd_dom_sf"/>
</dbReference>
<evidence type="ECO:0000256" key="2">
    <source>
        <dbReference type="ARBA" id="ARBA00008072"/>
    </source>
</evidence>
<dbReference type="Gene3D" id="3.90.180.10">
    <property type="entry name" value="Medium-chain alcohol dehydrogenases, catalytic domain"/>
    <property type="match status" value="1"/>
</dbReference>
<dbReference type="InterPro" id="IPR011032">
    <property type="entry name" value="GroES-like_sf"/>
</dbReference>
<dbReference type="InterPro" id="IPR020843">
    <property type="entry name" value="ER"/>
</dbReference>
<dbReference type="RefSeq" id="WP_176760961.1">
    <property type="nucleotide sequence ID" value="NZ_FNHU01000024.1"/>
</dbReference>
<sequence length="347" mass="36540">MSRAPESIALPPAMRASVLRERGVVVLEERPVPAPDADQVLVRIESVGVCGSDVHYYRHGRIGDFVVDAPMILGHESAGTIVAVGADVDPARVGQRVSIEPQRCCRVCKYCKRGEYNLCPRIEFYATPPIDGSFAEYALIQDDFAHAVPDGMSFDAAALLEPLSVGIAAVRKARIGVGDSVLIAGAGPIGAIIAQVARAYGASAVVVTDPVERRRHTAVGLGATEACAPGDAALDGRSFAAFFDATGVTSAVVDGIKRVEAGGAAIIVGMGDDDMLLPVSYITSHEVNVTGIFRYNNTWPTAIELVASGKVDLDALATDHYGLADAEIPLRDKPAPTTLKSMVHPQR</sequence>
<dbReference type="GO" id="GO:0008270">
    <property type="term" value="F:zinc ion binding"/>
    <property type="evidence" value="ECO:0007669"/>
    <property type="project" value="InterPro"/>
</dbReference>